<dbReference type="NCBIfam" id="TIGR02420">
    <property type="entry name" value="dksA"/>
    <property type="match status" value="1"/>
</dbReference>
<dbReference type="SUPFAM" id="SSF57716">
    <property type="entry name" value="Glucocorticoid receptor-like (DNA-binding domain)"/>
    <property type="match status" value="1"/>
</dbReference>
<dbReference type="Pfam" id="PF21157">
    <property type="entry name" value="DksA_N"/>
    <property type="match status" value="1"/>
</dbReference>
<evidence type="ECO:0000256" key="1">
    <source>
        <dbReference type="ARBA" id="ARBA00022723"/>
    </source>
</evidence>
<dbReference type="InterPro" id="IPR048489">
    <property type="entry name" value="DksA_N"/>
</dbReference>
<dbReference type="EMBL" id="UOGB01000285">
    <property type="protein sequence ID" value="VAX24053.1"/>
    <property type="molecule type" value="Genomic_DNA"/>
</dbReference>
<dbReference type="AlphaFoldDB" id="A0A3B1CH16"/>
<evidence type="ECO:0000259" key="5">
    <source>
        <dbReference type="Pfam" id="PF21157"/>
    </source>
</evidence>
<feature type="domain" description="Zinc finger DksA/TraR C4-type" evidence="4">
    <location>
        <begin position="80"/>
        <end position="115"/>
    </location>
</feature>
<dbReference type="GO" id="GO:0008270">
    <property type="term" value="F:zinc ion binding"/>
    <property type="evidence" value="ECO:0007669"/>
    <property type="project" value="UniProtKB-KW"/>
</dbReference>
<name>A0A3B1CH16_9ZZZZ</name>
<evidence type="ECO:0000256" key="2">
    <source>
        <dbReference type="ARBA" id="ARBA00022771"/>
    </source>
</evidence>
<dbReference type="InterPro" id="IPR000962">
    <property type="entry name" value="Znf_DskA_TraR"/>
</dbReference>
<dbReference type="InterPro" id="IPR012784">
    <property type="entry name" value="DksA_RNA_pol-bd"/>
</dbReference>
<gene>
    <name evidence="6" type="ORF">MNBD_NITROSPINAE03-1108</name>
</gene>
<evidence type="ECO:0000313" key="6">
    <source>
        <dbReference type="EMBL" id="VAX24053.1"/>
    </source>
</evidence>
<evidence type="ECO:0000259" key="4">
    <source>
        <dbReference type="Pfam" id="PF01258"/>
    </source>
</evidence>
<dbReference type="PANTHER" id="PTHR33823:SF2">
    <property type="entry name" value="RNA POLYMERASE-BINDING TRANSCRIPTION FACTOR DKSA"/>
    <property type="match status" value="1"/>
</dbReference>
<evidence type="ECO:0000256" key="3">
    <source>
        <dbReference type="ARBA" id="ARBA00022833"/>
    </source>
</evidence>
<dbReference type="Pfam" id="PF01258">
    <property type="entry name" value="zf-dskA_traR"/>
    <property type="match status" value="1"/>
</dbReference>
<feature type="domain" description="DnaK suppressor protein DksA N-terminal" evidence="5">
    <location>
        <begin position="7"/>
        <end position="76"/>
    </location>
</feature>
<proteinExistence type="predicted"/>
<accession>A0A3B1CH16</accession>
<dbReference type="PANTHER" id="PTHR33823">
    <property type="entry name" value="RNA POLYMERASE-BINDING TRANSCRIPTION FACTOR DKSA-RELATED"/>
    <property type="match status" value="1"/>
</dbReference>
<dbReference type="SUPFAM" id="SSF109635">
    <property type="entry name" value="DnaK suppressor protein DksA, alpha-hairpin domain"/>
    <property type="match status" value="1"/>
</dbReference>
<dbReference type="PROSITE" id="PS51128">
    <property type="entry name" value="ZF_DKSA_2"/>
    <property type="match status" value="1"/>
</dbReference>
<dbReference type="InterPro" id="IPR037187">
    <property type="entry name" value="DnaK_N"/>
</dbReference>
<keyword evidence="3" id="KW-0862">Zinc</keyword>
<protein>
    <submittedName>
        <fullName evidence="6">RNA polymerase-binding transcription factor DksA</fullName>
    </submittedName>
</protein>
<organism evidence="6">
    <name type="scientific">hydrothermal vent metagenome</name>
    <dbReference type="NCBI Taxonomy" id="652676"/>
    <lineage>
        <taxon>unclassified sequences</taxon>
        <taxon>metagenomes</taxon>
        <taxon>ecological metagenomes</taxon>
    </lineage>
</organism>
<dbReference type="Gene3D" id="1.20.120.910">
    <property type="entry name" value="DksA, coiled-coil domain"/>
    <property type="match status" value="1"/>
</dbReference>
<sequence>MDTKNQTIFRKALLEQKAEILKDANKTVEGGNLEVLEGELADTIDRSSAETDRNFTIRLLDRDRKLLKKINEALIRLDNGEFGDCMECGEAISIERLKARPVATLCIDCKEAQEQKEKKA</sequence>
<keyword evidence="2" id="KW-0863">Zinc-finger</keyword>
<keyword evidence="1" id="KW-0479">Metal-binding</keyword>
<reference evidence="6" key="1">
    <citation type="submission" date="2018-06" db="EMBL/GenBank/DDBJ databases">
        <authorList>
            <person name="Zhirakovskaya E."/>
        </authorList>
    </citation>
    <scope>NUCLEOTIDE SEQUENCE</scope>
</reference>